<keyword evidence="3 5" id="KW-0697">Rotamase</keyword>
<protein>
    <recommendedName>
        <fullName evidence="6">Peptidyl-prolyl cis-trans isomerase</fullName>
        <ecNumber evidence="6">5.2.1.8</ecNumber>
    </recommendedName>
</protein>
<dbReference type="EMBL" id="CP060007">
    <property type="protein sequence ID" value="QNA43530.1"/>
    <property type="molecule type" value="Genomic_DNA"/>
</dbReference>
<reference evidence="9" key="1">
    <citation type="submission" date="2020-08" db="EMBL/GenBank/DDBJ databases">
        <title>Lacibacter sp. S13-6-6 genome sequencing.</title>
        <authorList>
            <person name="Jin L."/>
        </authorList>
    </citation>
    <scope>NUCLEOTIDE SEQUENCE [LARGE SCALE GENOMIC DNA]</scope>
    <source>
        <strain evidence="9">S13-6-6</strain>
    </source>
</reference>
<evidence type="ECO:0000313" key="9">
    <source>
        <dbReference type="Proteomes" id="UP000515344"/>
    </source>
</evidence>
<keyword evidence="4 5" id="KW-0413">Isomerase</keyword>
<sequence length="170" mass="18052">MKYVVGLLMAVAMLSACKKKNSEECPYSAENTSASAQEEAVVTNYIAANNITGTTELGTSGMYYVIDAQGNTNKPALCNTVVVKYKGQLANGTIFDQTTGTSTASFTLGSLIEGWNRGMQLVGEGGKIRLYIPSSLGYGAAGSFNPNTGLYTIPQNAMLIFDVEIVTVYK</sequence>
<name>A0A7G5XDH7_9BACT</name>
<evidence type="ECO:0000256" key="3">
    <source>
        <dbReference type="ARBA" id="ARBA00023110"/>
    </source>
</evidence>
<dbReference type="InterPro" id="IPR046357">
    <property type="entry name" value="PPIase_dom_sf"/>
</dbReference>
<evidence type="ECO:0000256" key="5">
    <source>
        <dbReference type="PROSITE-ProRule" id="PRU00277"/>
    </source>
</evidence>
<dbReference type="PANTHER" id="PTHR43811">
    <property type="entry name" value="FKBP-TYPE PEPTIDYL-PROLYL CIS-TRANS ISOMERASE FKPA"/>
    <property type="match status" value="1"/>
</dbReference>
<evidence type="ECO:0000313" key="8">
    <source>
        <dbReference type="EMBL" id="QNA43530.1"/>
    </source>
</evidence>
<evidence type="ECO:0000259" key="7">
    <source>
        <dbReference type="PROSITE" id="PS50059"/>
    </source>
</evidence>
<feature type="domain" description="PPIase FKBP-type" evidence="7">
    <location>
        <begin position="78"/>
        <end position="169"/>
    </location>
</feature>
<proteinExistence type="inferred from homology"/>
<evidence type="ECO:0000256" key="6">
    <source>
        <dbReference type="RuleBase" id="RU003915"/>
    </source>
</evidence>
<dbReference type="RefSeq" id="WP_182801794.1">
    <property type="nucleotide sequence ID" value="NZ_CP060007.1"/>
</dbReference>
<dbReference type="PROSITE" id="PS50059">
    <property type="entry name" value="FKBP_PPIASE"/>
    <property type="match status" value="1"/>
</dbReference>
<dbReference type="PANTHER" id="PTHR43811:SF19">
    <property type="entry name" value="39 KDA FK506-BINDING NUCLEAR PROTEIN"/>
    <property type="match status" value="1"/>
</dbReference>
<organism evidence="8 9">
    <name type="scientific">Lacibacter sediminis</name>
    <dbReference type="NCBI Taxonomy" id="2760713"/>
    <lineage>
        <taxon>Bacteria</taxon>
        <taxon>Pseudomonadati</taxon>
        <taxon>Bacteroidota</taxon>
        <taxon>Chitinophagia</taxon>
        <taxon>Chitinophagales</taxon>
        <taxon>Chitinophagaceae</taxon>
        <taxon>Lacibacter</taxon>
    </lineage>
</organism>
<evidence type="ECO:0000256" key="1">
    <source>
        <dbReference type="ARBA" id="ARBA00000971"/>
    </source>
</evidence>
<evidence type="ECO:0000256" key="4">
    <source>
        <dbReference type="ARBA" id="ARBA00023235"/>
    </source>
</evidence>
<dbReference type="EC" id="5.2.1.8" evidence="6"/>
<gene>
    <name evidence="8" type="ORF">H4075_15790</name>
</gene>
<dbReference type="Gene3D" id="3.10.50.40">
    <property type="match status" value="1"/>
</dbReference>
<dbReference type="AlphaFoldDB" id="A0A7G5XDH7"/>
<keyword evidence="9" id="KW-1185">Reference proteome</keyword>
<dbReference type="GO" id="GO:0003755">
    <property type="term" value="F:peptidyl-prolyl cis-trans isomerase activity"/>
    <property type="evidence" value="ECO:0007669"/>
    <property type="project" value="UniProtKB-UniRule"/>
</dbReference>
<comment type="catalytic activity">
    <reaction evidence="1 5 6">
        <text>[protein]-peptidylproline (omega=180) = [protein]-peptidylproline (omega=0)</text>
        <dbReference type="Rhea" id="RHEA:16237"/>
        <dbReference type="Rhea" id="RHEA-COMP:10747"/>
        <dbReference type="Rhea" id="RHEA-COMP:10748"/>
        <dbReference type="ChEBI" id="CHEBI:83833"/>
        <dbReference type="ChEBI" id="CHEBI:83834"/>
        <dbReference type="EC" id="5.2.1.8"/>
    </reaction>
</comment>
<dbReference type="Pfam" id="PF00254">
    <property type="entry name" value="FKBP_C"/>
    <property type="match status" value="1"/>
</dbReference>
<comment type="similarity">
    <text evidence="2 6">Belongs to the FKBP-type PPIase family.</text>
</comment>
<accession>A0A7G5XDH7</accession>
<evidence type="ECO:0000256" key="2">
    <source>
        <dbReference type="ARBA" id="ARBA00006577"/>
    </source>
</evidence>
<dbReference type="InterPro" id="IPR001179">
    <property type="entry name" value="PPIase_FKBP_dom"/>
</dbReference>
<dbReference type="PROSITE" id="PS51257">
    <property type="entry name" value="PROKAR_LIPOPROTEIN"/>
    <property type="match status" value="1"/>
</dbReference>
<dbReference type="SUPFAM" id="SSF54534">
    <property type="entry name" value="FKBP-like"/>
    <property type="match status" value="1"/>
</dbReference>
<dbReference type="KEGG" id="lacs:H4075_15790"/>
<dbReference type="Proteomes" id="UP000515344">
    <property type="component" value="Chromosome"/>
</dbReference>